<dbReference type="GO" id="GO:0015606">
    <property type="term" value="F:spermidine transmembrane transporter activity"/>
    <property type="evidence" value="ECO:0007669"/>
    <property type="project" value="TreeGrafter"/>
</dbReference>
<dbReference type="GO" id="GO:0015204">
    <property type="term" value="F:urea transmembrane transporter activity"/>
    <property type="evidence" value="ECO:0007669"/>
    <property type="project" value="InterPro"/>
</dbReference>
<evidence type="ECO:0000256" key="2">
    <source>
        <dbReference type="ARBA" id="ARBA00006434"/>
    </source>
</evidence>
<dbReference type="Pfam" id="PF00474">
    <property type="entry name" value="SSF"/>
    <property type="match status" value="1"/>
</dbReference>
<feature type="transmembrane region" description="Helical" evidence="9">
    <location>
        <begin position="89"/>
        <end position="109"/>
    </location>
</feature>
<feature type="transmembrane region" description="Helical" evidence="9">
    <location>
        <begin position="194"/>
        <end position="213"/>
    </location>
</feature>
<dbReference type="Proteomes" id="UP001320245">
    <property type="component" value="Unassembled WGS sequence"/>
</dbReference>
<dbReference type="EMBL" id="JAJSPL020000068">
    <property type="protein sequence ID" value="KAK7729784.1"/>
    <property type="molecule type" value="Genomic_DNA"/>
</dbReference>
<reference evidence="10 11" key="1">
    <citation type="journal article" date="2023" name="PLoS ONE">
        <title>Cytospora paraplurivora sp. nov. isolated from orchards with fruit tree decline syndrome in Ontario, Canada.</title>
        <authorList>
            <person name="Ilyukhin E."/>
            <person name="Nguyen H.D.T."/>
            <person name="Castle A.J."/>
            <person name="Ellouze W."/>
        </authorList>
    </citation>
    <scope>NUCLEOTIDE SEQUENCE [LARGE SCALE GENOMIC DNA]</scope>
    <source>
        <strain evidence="10 11">FDS-564</strain>
    </source>
</reference>
<evidence type="ECO:0000256" key="1">
    <source>
        <dbReference type="ARBA" id="ARBA00004141"/>
    </source>
</evidence>
<feature type="transmembrane region" description="Helical" evidence="9">
    <location>
        <begin position="287"/>
        <end position="315"/>
    </location>
</feature>
<dbReference type="PANTHER" id="PTHR46154:SF4">
    <property type="entry name" value="UREA ACTIVE TRANSPORTER"/>
    <property type="match status" value="1"/>
</dbReference>
<organism evidence="10 11">
    <name type="scientific">Cytospora paraplurivora</name>
    <dbReference type="NCBI Taxonomy" id="2898453"/>
    <lineage>
        <taxon>Eukaryota</taxon>
        <taxon>Fungi</taxon>
        <taxon>Dikarya</taxon>
        <taxon>Ascomycota</taxon>
        <taxon>Pezizomycotina</taxon>
        <taxon>Sordariomycetes</taxon>
        <taxon>Sordariomycetidae</taxon>
        <taxon>Diaporthales</taxon>
        <taxon>Cytosporaceae</taxon>
        <taxon>Cytospora</taxon>
    </lineage>
</organism>
<evidence type="ECO:0000256" key="3">
    <source>
        <dbReference type="ARBA" id="ARBA00022448"/>
    </source>
</evidence>
<feature type="transmembrane region" description="Helical" evidence="9">
    <location>
        <begin position="455"/>
        <end position="475"/>
    </location>
</feature>
<dbReference type="AlphaFoldDB" id="A0AAN9U5P1"/>
<evidence type="ECO:0000256" key="4">
    <source>
        <dbReference type="ARBA" id="ARBA00022692"/>
    </source>
</evidence>
<keyword evidence="3" id="KW-0813">Transport</keyword>
<dbReference type="InterPro" id="IPR031155">
    <property type="entry name" value="DUR"/>
</dbReference>
<evidence type="ECO:0000313" key="10">
    <source>
        <dbReference type="EMBL" id="KAK7729784.1"/>
    </source>
</evidence>
<feature type="transmembrane region" description="Helical" evidence="9">
    <location>
        <begin position="572"/>
        <end position="591"/>
    </location>
</feature>
<evidence type="ECO:0000313" key="11">
    <source>
        <dbReference type="Proteomes" id="UP001320245"/>
    </source>
</evidence>
<accession>A0AAN9U5P1</accession>
<keyword evidence="4 9" id="KW-0812">Transmembrane</keyword>
<feature type="transmembrane region" description="Helical" evidence="9">
    <location>
        <begin position="495"/>
        <end position="518"/>
    </location>
</feature>
<evidence type="ECO:0000256" key="7">
    <source>
        <dbReference type="RuleBase" id="RU362091"/>
    </source>
</evidence>
<evidence type="ECO:0000256" key="5">
    <source>
        <dbReference type="ARBA" id="ARBA00022989"/>
    </source>
</evidence>
<evidence type="ECO:0000256" key="6">
    <source>
        <dbReference type="ARBA" id="ARBA00023136"/>
    </source>
</evidence>
<comment type="similarity">
    <text evidence="2 7">Belongs to the sodium:solute symporter (SSF) (TC 2.A.21) family.</text>
</comment>
<dbReference type="InterPro" id="IPR001734">
    <property type="entry name" value="Na/solute_symporter"/>
</dbReference>
<comment type="caution">
    <text evidence="10">The sequence shown here is derived from an EMBL/GenBank/DDBJ whole genome shotgun (WGS) entry which is preliminary data.</text>
</comment>
<protein>
    <submittedName>
        <fullName evidence="10">Urea active transporter</fullName>
    </submittedName>
</protein>
<sequence length="685" mass="73924">MTSLQAAIVQTKDYYDDEGGSGKDIDDRMVQIALDQGVGELQTSEMFTTAGRTVKSGLVGSAVVSSWTWAATLLQSTGVCYRYGVSGPFWYASGATVQILLFASIAIELKRRAPNAHTFLEVIKARYGTAAHVVFMVFGLVTNILVSLMLIVGGSATISALTGMNTIAAIYLLPVGVVAYTVVGGLKATFLTDWIHTFILLIITIIFSLTAYASSDVLGSPSAVYDLLVDASLDHPVQGNKDGSYLTMQSREGAIFFVINLVGNFGTVFLDNGYYNKAIAASPVHALPGYVLGGLSWFAIPWLTATTMGLSALALESHPRFPTYPDRMSDADVTAGLVLPYAAVALLGKGGAIATLLMIFMAVTSATSSELIAVSSIFTYDMYRTYFKPDASGKRLIWMSHCIVVGYAVFIASFSVGLHYAGISMGYLYLMMGVIISSAVLPATLTLVWSGQNKWAAALSPVFGLAFALIAWLVTAKKECGNLGVSCTGSNNPMLAGNVVALLSPMVLIPVFTLSFGLQHYDWESMMAIRQGDDHDLAIAAHLDLENIPGGHVETRGEFEAEQKQLLRAGKISRSMTIAMALAFLVLWPMPMYGSGYMFSKNFFTGWVVVGIIWIFFSLVAVGLFPVFEGRQKLVDTVKLIFLDVTGKHHPRQNMPQSIEGEIEQDKHDQKKGNKSFGEKQLPGL</sequence>
<feature type="transmembrane region" description="Helical" evidence="9">
    <location>
        <begin position="158"/>
        <end position="182"/>
    </location>
</feature>
<dbReference type="GO" id="GO:0015489">
    <property type="term" value="F:putrescine transmembrane transporter activity"/>
    <property type="evidence" value="ECO:0007669"/>
    <property type="project" value="TreeGrafter"/>
</dbReference>
<dbReference type="InterPro" id="IPR038377">
    <property type="entry name" value="Na/Glc_symporter_sf"/>
</dbReference>
<gene>
    <name evidence="10" type="primary">DUR3</name>
    <name evidence="10" type="ORF">SLS53_009200</name>
</gene>
<dbReference type="CDD" id="cd11476">
    <property type="entry name" value="SLC5sbd_DUR3"/>
    <property type="match status" value="1"/>
</dbReference>
<feature type="transmembrane region" description="Helical" evidence="9">
    <location>
        <begin position="254"/>
        <end position="275"/>
    </location>
</feature>
<dbReference type="PROSITE" id="PS50283">
    <property type="entry name" value="NA_SOLUT_SYMP_3"/>
    <property type="match status" value="1"/>
</dbReference>
<dbReference type="FunFam" id="1.20.1730.10:FF:000006">
    <property type="entry name" value="Urea active transporter"/>
    <property type="match status" value="1"/>
</dbReference>
<evidence type="ECO:0000256" key="8">
    <source>
        <dbReference type="SAM" id="MobiDB-lite"/>
    </source>
</evidence>
<keyword evidence="5 9" id="KW-1133">Transmembrane helix</keyword>
<keyword evidence="6 9" id="KW-0472">Membrane</keyword>
<feature type="region of interest" description="Disordered" evidence="8">
    <location>
        <begin position="650"/>
        <end position="685"/>
    </location>
</feature>
<proteinExistence type="inferred from homology"/>
<dbReference type="Gene3D" id="1.20.1730.10">
    <property type="entry name" value="Sodium/glucose cotransporter"/>
    <property type="match status" value="1"/>
</dbReference>
<feature type="transmembrane region" description="Helical" evidence="9">
    <location>
        <begin position="130"/>
        <end position="152"/>
    </location>
</feature>
<name>A0AAN9U5P1_9PEZI</name>
<evidence type="ECO:0000256" key="9">
    <source>
        <dbReference type="SAM" id="Phobius"/>
    </source>
</evidence>
<dbReference type="NCBIfam" id="TIGR00813">
    <property type="entry name" value="sss"/>
    <property type="match status" value="1"/>
</dbReference>
<feature type="transmembrane region" description="Helical" evidence="9">
    <location>
        <begin position="396"/>
        <end position="421"/>
    </location>
</feature>
<feature type="transmembrane region" description="Helical" evidence="9">
    <location>
        <begin position="603"/>
        <end position="625"/>
    </location>
</feature>
<comment type="subcellular location">
    <subcellularLocation>
        <location evidence="1">Membrane</location>
        <topology evidence="1">Multi-pass membrane protein</topology>
    </subcellularLocation>
</comment>
<feature type="transmembrane region" description="Helical" evidence="9">
    <location>
        <begin position="427"/>
        <end position="448"/>
    </location>
</feature>
<dbReference type="PANTHER" id="PTHR46154">
    <property type="match status" value="1"/>
</dbReference>
<dbReference type="GO" id="GO:0005886">
    <property type="term" value="C:plasma membrane"/>
    <property type="evidence" value="ECO:0007669"/>
    <property type="project" value="TreeGrafter"/>
</dbReference>
<keyword evidence="11" id="KW-1185">Reference proteome</keyword>